<proteinExistence type="predicted"/>
<gene>
    <name evidence="2" type="ORF">CINC_LOCUS1817</name>
</gene>
<organism evidence="2 3">
    <name type="scientific">Chrysodeixis includens</name>
    <name type="common">Soybean looper</name>
    <name type="synonym">Pseudoplusia includens</name>
    <dbReference type="NCBI Taxonomy" id="689277"/>
    <lineage>
        <taxon>Eukaryota</taxon>
        <taxon>Metazoa</taxon>
        <taxon>Ecdysozoa</taxon>
        <taxon>Arthropoda</taxon>
        <taxon>Hexapoda</taxon>
        <taxon>Insecta</taxon>
        <taxon>Pterygota</taxon>
        <taxon>Neoptera</taxon>
        <taxon>Endopterygota</taxon>
        <taxon>Lepidoptera</taxon>
        <taxon>Glossata</taxon>
        <taxon>Ditrysia</taxon>
        <taxon>Noctuoidea</taxon>
        <taxon>Noctuidae</taxon>
        <taxon>Plusiinae</taxon>
        <taxon>Chrysodeixis</taxon>
    </lineage>
</organism>
<evidence type="ECO:0000256" key="1">
    <source>
        <dbReference type="SAM" id="MobiDB-lite"/>
    </source>
</evidence>
<feature type="compositionally biased region" description="Basic residues" evidence="1">
    <location>
        <begin position="21"/>
        <end position="38"/>
    </location>
</feature>
<dbReference type="Proteomes" id="UP001154114">
    <property type="component" value="Chromosome 11"/>
</dbReference>
<reference evidence="2" key="1">
    <citation type="submission" date="2021-12" db="EMBL/GenBank/DDBJ databases">
        <authorList>
            <person name="King R."/>
        </authorList>
    </citation>
    <scope>NUCLEOTIDE SEQUENCE</scope>
</reference>
<feature type="region of interest" description="Disordered" evidence="1">
    <location>
        <begin position="17"/>
        <end position="38"/>
    </location>
</feature>
<dbReference type="AlphaFoldDB" id="A0A9N8KWV6"/>
<name>A0A9N8KWV6_CHRIL</name>
<evidence type="ECO:0000313" key="3">
    <source>
        <dbReference type="Proteomes" id="UP001154114"/>
    </source>
</evidence>
<dbReference type="EMBL" id="LR824014">
    <property type="protein sequence ID" value="CAD0200130.1"/>
    <property type="molecule type" value="Genomic_DNA"/>
</dbReference>
<protein>
    <submittedName>
        <fullName evidence="2">Uncharacterized protein</fullName>
    </submittedName>
</protein>
<accession>A0A9N8KWV6</accession>
<keyword evidence="3" id="KW-1185">Reference proteome</keyword>
<sequence>MSFTCGVSARWEPSQLPGRALRPHRTAPHRIAPHRAAPRRRVFPPRCSRPMHMYCTDKSYWLCRRHGAARHSTARRGRVRGERGAARGGSGRIIRASASCILMCLIVAERAGAVRCGAERRELCRESARIIIIETGLWERAAPKSLMLLLLQQAAPSSAS</sequence>
<evidence type="ECO:0000313" key="2">
    <source>
        <dbReference type="EMBL" id="CAD0200130.1"/>
    </source>
</evidence>